<dbReference type="InterPro" id="IPR020807">
    <property type="entry name" value="PKS_DH"/>
</dbReference>
<dbReference type="Gene3D" id="3.40.47.10">
    <property type="match status" value="1"/>
</dbReference>
<dbReference type="SMART" id="SM00822">
    <property type="entry name" value="PKS_KR"/>
    <property type="match status" value="1"/>
</dbReference>
<dbReference type="SMART" id="SM00823">
    <property type="entry name" value="PKS_PP"/>
    <property type="match status" value="1"/>
</dbReference>
<dbReference type="Gene3D" id="3.40.366.10">
    <property type="entry name" value="Malonyl-Coenzyme A Acyl Carrier Protein, domain 2"/>
    <property type="match status" value="1"/>
</dbReference>
<evidence type="ECO:0000256" key="6">
    <source>
        <dbReference type="ARBA" id="ARBA00023268"/>
    </source>
</evidence>
<evidence type="ECO:0000256" key="1">
    <source>
        <dbReference type="ARBA" id="ARBA00022450"/>
    </source>
</evidence>
<keyword evidence="2" id="KW-0597">Phosphoprotein</keyword>
<feature type="domain" description="Carrier" evidence="9">
    <location>
        <begin position="1736"/>
        <end position="1811"/>
    </location>
</feature>
<feature type="region of interest" description="N-terminal hotdog fold" evidence="7">
    <location>
        <begin position="896"/>
        <end position="1033"/>
    </location>
</feature>
<dbReference type="InterPro" id="IPR001227">
    <property type="entry name" value="Ac_transferase_dom_sf"/>
</dbReference>
<dbReference type="PROSITE" id="PS50075">
    <property type="entry name" value="CARRIER"/>
    <property type="match status" value="1"/>
</dbReference>
<dbReference type="InterPro" id="IPR049552">
    <property type="entry name" value="PKS_DH_N"/>
</dbReference>
<dbReference type="SMART" id="SM00826">
    <property type="entry name" value="PKS_DH"/>
    <property type="match status" value="1"/>
</dbReference>
<dbReference type="InterPro" id="IPR014030">
    <property type="entry name" value="Ketoacyl_synth_N"/>
</dbReference>
<dbReference type="Pfam" id="PF22621">
    <property type="entry name" value="CurL-like_PKS_C"/>
    <property type="match status" value="1"/>
</dbReference>
<keyword evidence="13" id="KW-1185">Reference proteome</keyword>
<keyword evidence="4" id="KW-0276">Fatty acid metabolism</keyword>
<comment type="caution">
    <text evidence="7">Lacks conserved residue(s) required for the propagation of feature annotation.</text>
</comment>
<dbReference type="Gene3D" id="3.40.50.720">
    <property type="entry name" value="NAD(P)-binding Rossmann-like Domain"/>
    <property type="match status" value="1"/>
</dbReference>
<evidence type="ECO:0000256" key="4">
    <source>
        <dbReference type="ARBA" id="ARBA00022832"/>
    </source>
</evidence>
<sequence length="1861" mass="199469">MAGRFPGAAGIDDFWRNLRDGIESIERLSEAALEASGVSPEASRRPTYVKAKGTLAAIDGFDAAFFGVSEREATLMDPQQRLFLECAWEALESAGYAPGSETARRAGAIGVYGGVGINTYLLRNLDPPHGIDFLSAQGFQAFIASDKDFLATRVAYKLNLRGPALTLQTACSTSLVAVHLACQGLLDFHCDMALAGAATVGVPHHVGYAYEEGMILSPDGHCRAFDAAAQGTVPGNGAGVVALKRLEDALRDGDEILAVIKGSAVNNDGASKIGYTAPSVDGQADVIAQALALAGVNAETIGYVEAHGTGTPLGDPIEIQALTRAFRADTDRRGFCAIGSVKTNIGHLDTAAGMASLIKTVLALKHQALPPSLHFERPNPELALESSPFFVNTQLTPWRAGRTPRRAGVSSFGIGGTNAHLILEEAPPAPIPRPAAERPVHLLTLSAKSDDALRALSTRYIEHLEANPTTSLGDLCAAAALGRPHFSHRLAITAGSTDQAREGLRAFSEGERPSSIASGHGQAEDREPGIVFLFTGQGGHYPGMGHKLFQSEPVFREALEACDAALRPHLDRPLLSVLHATSNDHALLDTPEYCQPALFALQVALAALFRSWKLEPAAVLGHSLGEYAAAYVAGVFSLADALKLVTTRARLMSALTERGEMAAIFADAALVEEALAPYAADLSLAAVNGPKQVVVAGRTSALHPLLDQLRVRGIKSRRITASNAFHSPLVDPMLDTFEQTARSVRFSAPRIPFYGNLEGRRLEPTEVPDAHYWRRHTREPVQFLRGLEALRHRGYSRHLELGPDPILTALGRERDEGRDALWLCALRKGRDDDQQVTECLGRLYAHGVDLDFRAIDGGRSRRRISLPTYPFQRRRYWVEPRPRTIPAPSAPISAENPLLGRRIPLPLAETVFEVRLSGALQALDHHRYYRRITMPAVGYLSMFLSAAETALNGARGTDGVPGARRYSCAIDDAAFLQALLLTDGEVRIAQLVLRPQGDGEASAQIFSRSEAGDEAAPWTLHATCKLRAHLPPPVIALPDRDALRQRARRHLQGSTLYEALDAREVSFGPTFRWLDSVWLGDGEALGRVAPPRSQQGIDTSSRTMSLLETCLQVLSTASGASFVDGGELSLRVPVAIERVHVHRIPEGPCWAHAGLRDEADPRHDAVTGDVLLVDDDGELVLTLEGVRYQKATRQAMGRSAEVAQHDDVYTLAWRRADAPFGIQPPTGEPLLGEHLEGPGAWLLLTPPDSVGVPLARLLEARGDTVVIAHPGASFEPTGERTYRANLNLPGDIERLLDRLPSALPLRGVVHALCLDLVDQKGSALMRAEVLGCHVTLHVLRVLSKRSTPTPPRLWIVTAGAQPVGPAGAAVDFPAQALVWGLGRVIPFEHPEIFGGLIDLDPATPADHATHLLGEISVASRGEQVGYRAGERHVARLARGPAASLSTWRPDPARSYLITGGLGSLGLHVARWMVERGARAIALLGRRRPDETAQAAIVALEARGAHVLQLKGDVARAEDVSRILAQVQSTLPPLAGVVHAAGVLDDGVLLQIDGSRMDRVLAPKMAGAHHLHAQTRDLPLDFFLMFSSAAALLGSPGQGSYAAANAFLDALAHHRRAAGLPALSINWGPWAGAGMAATAEARDQRRRIEQGIVDLAPVDALRRVEQLLAGDTAQAAVMRVTWSKYLDQFATGPVPPWVSDIARLQHATADAAQPPPKPKGSDVPRQLEAATPRRRQEIVRTLVEEQARRVLGIAPGAPFDPNRPLSELGLDSLAAVELRNALATALARALPATLIFDYPTVAALCGFLGAPSAPTTSTLPTAARRPEPEAASLTDVDDLSGNEVEALLDAKLAEIDRWIEGP</sequence>
<proteinExistence type="predicted"/>
<dbReference type="Pfam" id="PF00109">
    <property type="entry name" value="ketoacyl-synt"/>
    <property type="match status" value="1"/>
</dbReference>
<dbReference type="InterPro" id="IPR036736">
    <property type="entry name" value="ACP-like_sf"/>
</dbReference>
<dbReference type="InterPro" id="IPR009081">
    <property type="entry name" value="PP-bd_ACP"/>
</dbReference>
<dbReference type="InterPro" id="IPR020806">
    <property type="entry name" value="PKS_PP-bd"/>
</dbReference>
<dbReference type="SMART" id="SM01294">
    <property type="entry name" value="PKS_PP_betabranch"/>
    <property type="match status" value="1"/>
</dbReference>
<dbReference type="InterPro" id="IPR006162">
    <property type="entry name" value="Ppantetheine_attach_site"/>
</dbReference>
<evidence type="ECO:0000259" key="11">
    <source>
        <dbReference type="PROSITE" id="PS52019"/>
    </source>
</evidence>
<evidence type="ECO:0000259" key="9">
    <source>
        <dbReference type="PROSITE" id="PS50075"/>
    </source>
</evidence>
<dbReference type="InterPro" id="IPR016039">
    <property type="entry name" value="Thiolase-like"/>
</dbReference>
<dbReference type="InterPro" id="IPR016036">
    <property type="entry name" value="Malonyl_transacylase_ACP-bd"/>
</dbReference>
<dbReference type="InterPro" id="IPR020841">
    <property type="entry name" value="PKS_Beta-ketoAc_synthase_dom"/>
</dbReference>
<dbReference type="InterPro" id="IPR042104">
    <property type="entry name" value="PKS_dehydratase_sf"/>
</dbReference>
<dbReference type="GO" id="GO:0004315">
    <property type="term" value="F:3-oxoacyl-[acyl-carrier-protein] synthase activity"/>
    <property type="evidence" value="ECO:0007669"/>
    <property type="project" value="InterPro"/>
</dbReference>
<evidence type="ECO:0000256" key="8">
    <source>
        <dbReference type="SAM" id="MobiDB-lite"/>
    </source>
</evidence>
<evidence type="ECO:0000256" key="3">
    <source>
        <dbReference type="ARBA" id="ARBA00022679"/>
    </source>
</evidence>
<feature type="domain" description="Ketosynthase family 3 (KS3)" evidence="10">
    <location>
        <begin position="1"/>
        <end position="425"/>
    </location>
</feature>
<name>A0A017TA25_9BACT</name>
<dbReference type="SUPFAM" id="SSF53901">
    <property type="entry name" value="Thiolase-like"/>
    <property type="match status" value="1"/>
</dbReference>
<dbReference type="SUPFAM" id="SSF52151">
    <property type="entry name" value="FabD/lysophospholipase-like"/>
    <property type="match status" value="1"/>
</dbReference>
<dbReference type="SUPFAM" id="SSF51735">
    <property type="entry name" value="NAD(P)-binding Rossmann-fold domains"/>
    <property type="match status" value="2"/>
</dbReference>
<dbReference type="InterPro" id="IPR057326">
    <property type="entry name" value="KR_dom"/>
</dbReference>
<dbReference type="CDD" id="cd08955">
    <property type="entry name" value="KR_2_FAS_SDR_x"/>
    <property type="match status" value="1"/>
</dbReference>
<dbReference type="InterPro" id="IPR049900">
    <property type="entry name" value="PKS_mFAS_DH"/>
</dbReference>
<dbReference type="CDD" id="cd00833">
    <property type="entry name" value="PKS"/>
    <property type="match status" value="1"/>
</dbReference>
<keyword evidence="1" id="KW-0596">Phosphopantetheine</keyword>
<dbReference type="GO" id="GO:0031177">
    <property type="term" value="F:phosphopantetheine binding"/>
    <property type="evidence" value="ECO:0007669"/>
    <property type="project" value="InterPro"/>
</dbReference>
<dbReference type="PROSITE" id="PS52004">
    <property type="entry name" value="KS3_2"/>
    <property type="match status" value="1"/>
</dbReference>
<reference evidence="12 13" key="1">
    <citation type="submission" date="2013-05" db="EMBL/GenBank/DDBJ databases">
        <title>Genome assembly of Chondromyces apiculatus DSM 436.</title>
        <authorList>
            <person name="Sharma G."/>
            <person name="Khatri I."/>
            <person name="Kaur C."/>
            <person name="Mayilraj S."/>
            <person name="Subramanian S."/>
        </authorList>
    </citation>
    <scope>NUCLEOTIDE SEQUENCE [LARGE SCALE GENOMIC DNA]</scope>
    <source>
        <strain evidence="12 13">DSM 436</strain>
    </source>
</reference>
<dbReference type="Gene3D" id="1.10.1200.10">
    <property type="entry name" value="ACP-like"/>
    <property type="match status" value="1"/>
</dbReference>
<dbReference type="Pfam" id="PF08659">
    <property type="entry name" value="KR"/>
    <property type="match status" value="1"/>
</dbReference>
<feature type="region of interest" description="Disordered" evidence="8">
    <location>
        <begin position="1707"/>
        <end position="1730"/>
    </location>
</feature>
<evidence type="ECO:0000256" key="2">
    <source>
        <dbReference type="ARBA" id="ARBA00022553"/>
    </source>
</evidence>
<keyword evidence="3" id="KW-0808">Transferase</keyword>
<dbReference type="InterPro" id="IPR050091">
    <property type="entry name" value="PKS_NRPS_Biosynth_Enz"/>
</dbReference>
<dbReference type="Gene3D" id="3.10.129.110">
    <property type="entry name" value="Polyketide synthase dehydratase"/>
    <property type="match status" value="1"/>
</dbReference>
<dbReference type="PANTHER" id="PTHR43775:SF51">
    <property type="entry name" value="INACTIVE PHENOLPHTHIOCEROL SYNTHESIS POLYKETIDE SYNTHASE TYPE I PKS1-RELATED"/>
    <property type="match status" value="1"/>
</dbReference>
<evidence type="ECO:0000313" key="12">
    <source>
        <dbReference type="EMBL" id="EYF05471.1"/>
    </source>
</evidence>
<dbReference type="EMBL" id="ASRX01000023">
    <property type="protein sequence ID" value="EYF05471.1"/>
    <property type="molecule type" value="Genomic_DNA"/>
</dbReference>
<accession>A0A017TA25</accession>
<keyword evidence="5" id="KW-0443">Lipid metabolism</keyword>
<dbReference type="Pfam" id="PF14765">
    <property type="entry name" value="PS-DH"/>
    <property type="match status" value="1"/>
</dbReference>
<dbReference type="SMART" id="SM00827">
    <property type="entry name" value="PKS_AT"/>
    <property type="match status" value="1"/>
</dbReference>
<dbReference type="PROSITE" id="PS00012">
    <property type="entry name" value="PHOSPHOPANTETHEINE"/>
    <property type="match status" value="1"/>
</dbReference>
<dbReference type="SUPFAM" id="SSF47336">
    <property type="entry name" value="ACP-like"/>
    <property type="match status" value="1"/>
</dbReference>
<evidence type="ECO:0000313" key="13">
    <source>
        <dbReference type="Proteomes" id="UP000019678"/>
    </source>
</evidence>
<dbReference type="Pfam" id="PF21089">
    <property type="entry name" value="PKS_DH_N"/>
    <property type="match status" value="1"/>
</dbReference>
<dbReference type="InterPro" id="IPR014031">
    <property type="entry name" value="Ketoacyl_synth_C"/>
</dbReference>
<dbReference type="GO" id="GO:0004312">
    <property type="term" value="F:fatty acid synthase activity"/>
    <property type="evidence" value="ECO:0007669"/>
    <property type="project" value="TreeGrafter"/>
</dbReference>
<dbReference type="InterPro" id="IPR049551">
    <property type="entry name" value="PKS_DH_C"/>
</dbReference>
<comment type="caution">
    <text evidence="12">The sequence shown here is derived from an EMBL/GenBank/DDBJ whole genome shotgun (WGS) entry which is preliminary data.</text>
</comment>
<dbReference type="PROSITE" id="PS52019">
    <property type="entry name" value="PKS_MFAS_DH"/>
    <property type="match status" value="1"/>
</dbReference>
<dbReference type="Pfam" id="PF00550">
    <property type="entry name" value="PP-binding"/>
    <property type="match status" value="1"/>
</dbReference>
<feature type="domain" description="PKS/mFAS DH" evidence="11">
    <location>
        <begin position="896"/>
        <end position="1197"/>
    </location>
</feature>
<dbReference type="Pfam" id="PF02801">
    <property type="entry name" value="Ketoacyl-synt_C"/>
    <property type="match status" value="1"/>
</dbReference>
<dbReference type="InterPro" id="IPR016035">
    <property type="entry name" value="Acyl_Trfase/lysoPLipase"/>
</dbReference>
<dbReference type="InterPro" id="IPR018201">
    <property type="entry name" value="Ketoacyl_synth_AS"/>
</dbReference>
<dbReference type="InterPro" id="IPR014043">
    <property type="entry name" value="Acyl_transferase_dom"/>
</dbReference>
<dbReference type="Proteomes" id="UP000019678">
    <property type="component" value="Unassembled WGS sequence"/>
</dbReference>
<keyword evidence="6" id="KW-0511">Multifunctional enzyme</keyword>
<dbReference type="PANTHER" id="PTHR43775">
    <property type="entry name" value="FATTY ACID SYNTHASE"/>
    <property type="match status" value="1"/>
</dbReference>
<dbReference type="Pfam" id="PF00698">
    <property type="entry name" value="Acyl_transf_1"/>
    <property type="match status" value="1"/>
</dbReference>
<evidence type="ECO:0000256" key="5">
    <source>
        <dbReference type="ARBA" id="ARBA00023098"/>
    </source>
</evidence>
<evidence type="ECO:0000259" key="10">
    <source>
        <dbReference type="PROSITE" id="PS52004"/>
    </source>
</evidence>
<gene>
    <name evidence="12" type="ORF">CAP_3198</name>
</gene>
<feature type="region of interest" description="C-terminal hotdog fold" evidence="7">
    <location>
        <begin position="1048"/>
        <end position="1197"/>
    </location>
</feature>
<dbReference type="SMART" id="SM00825">
    <property type="entry name" value="PKS_KS"/>
    <property type="match status" value="1"/>
</dbReference>
<protein>
    <submittedName>
        <fullName evidence="12">Malonyl CoA-acyl carrier protein transacylase</fullName>
    </submittedName>
</protein>
<dbReference type="FunFam" id="3.40.366.10:FF:000002">
    <property type="entry name" value="Probable polyketide synthase 2"/>
    <property type="match status" value="1"/>
</dbReference>
<evidence type="ECO:0000256" key="7">
    <source>
        <dbReference type="PROSITE-ProRule" id="PRU01363"/>
    </source>
</evidence>
<dbReference type="SUPFAM" id="SSF55048">
    <property type="entry name" value="Probable ACP-binding domain of malonyl-CoA ACP transacylase"/>
    <property type="match status" value="1"/>
</dbReference>
<dbReference type="InterPro" id="IPR036291">
    <property type="entry name" value="NAD(P)-bd_dom_sf"/>
</dbReference>
<dbReference type="InterPro" id="IPR013968">
    <property type="entry name" value="PKS_KR"/>
</dbReference>
<dbReference type="STRING" id="1192034.CAP_3198"/>
<dbReference type="PROSITE" id="PS00606">
    <property type="entry name" value="KS3_1"/>
    <property type="match status" value="1"/>
</dbReference>
<dbReference type="FunFam" id="3.40.47.10:FF:000042">
    <property type="entry name" value="Polyketide synthase Pks13"/>
    <property type="match status" value="1"/>
</dbReference>
<organism evidence="12 13">
    <name type="scientific">Chondromyces apiculatus DSM 436</name>
    <dbReference type="NCBI Taxonomy" id="1192034"/>
    <lineage>
        <taxon>Bacteria</taxon>
        <taxon>Pseudomonadati</taxon>
        <taxon>Myxococcota</taxon>
        <taxon>Polyangia</taxon>
        <taxon>Polyangiales</taxon>
        <taxon>Polyangiaceae</taxon>
        <taxon>Chondromyces</taxon>
    </lineage>
</organism>
<dbReference type="GO" id="GO:0006633">
    <property type="term" value="P:fatty acid biosynthetic process"/>
    <property type="evidence" value="ECO:0007669"/>
    <property type="project" value="InterPro"/>
</dbReference>
<dbReference type="Gene3D" id="3.30.70.3290">
    <property type="match status" value="1"/>
</dbReference>
<dbReference type="eggNOG" id="COG3321">
    <property type="taxonomic scope" value="Bacteria"/>
</dbReference>